<dbReference type="InterPro" id="IPR002182">
    <property type="entry name" value="NB-ARC"/>
</dbReference>
<dbReference type="SUPFAM" id="SSF53098">
    <property type="entry name" value="Ribonuclease H-like"/>
    <property type="match status" value="1"/>
</dbReference>
<proteinExistence type="inferred from homology"/>
<dbReference type="InterPro" id="IPR042197">
    <property type="entry name" value="Apaf_helical"/>
</dbReference>
<dbReference type="InterPro" id="IPR044974">
    <property type="entry name" value="Disease_R_plants"/>
</dbReference>
<dbReference type="InterPro" id="IPR027417">
    <property type="entry name" value="P-loop_NTPase"/>
</dbReference>
<dbReference type="GO" id="GO:0042742">
    <property type="term" value="P:defense response to bacterium"/>
    <property type="evidence" value="ECO:0007669"/>
    <property type="project" value="UniProtKB-ARBA"/>
</dbReference>
<keyword evidence="4" id="KW-0547">Nucleotide-binding</keyword>
<feature type="domain" description="Disease resistance N-terminal" evidence="9">
    <location>
        <begin position="7"/>
        <end position="91"/>
    </location>
</feature>
<name>A0A811Q8Z8_9POAL</name>
<evidence type="ECO:0000259" key="11">
    <source>
        <dbReference type="Pfam" id="PF23598"/>
    </source>
</evidence>
<comment type="caution">
    <text evidence="12">The sequence shown here is derived from an EMBL/GenBank/DDBJ whole genome shotgun (WGS) entry which is preliminary data.</text>
</comment>
<dbReference type="SUPFAM" id="SSF52047">
    <property type="entry name" value="RNI-like"/>
    <property type="match status" value="1"/>
</dbReference>
<dbReference type="InterPro" id="IPR038005">
    <property type="entry name" value="RX-like_CC"/>
</dbReference>
<dbReference type="PANTHER" id="PTHR23155:SF1116">
    <property type="entry name" value="OS12G0273300 PROTEIN"/>
    <property type="match status" value="1"/>
</dbReference>
<dbReference type="Pfam" id="PF00931">
    <property type="entry name" value="NB-ARC"/>
    <property type="match status" value="1"/>
</dbReference>
<reference evidence="12" key="1">
    <citation type="submission" date="2020-10" db="EMBL/GenBank/DDBJ databases">
        <authorList>
            <person name="Han B."/>
            <person name="Lu T."/>
            <person name="Zhao Q."/>
            <person name="Huang X."/>
            <person name="Zhao Y."/>
        </authorList>
    </citation>
    <scope>NUCLEOTIDE SEQUENCE</scope>
</reference>
<keyword evidence="6" id="KW-0175">Coiled coil</keyword>
<dbReference type="InterPro" id="IPR055414">
    <property type="entry name" value="LRR_R13L4/SHOC2-like"/>
</dbReference>
<dbReference type="AlphaFoldDB" id="A0A811Q8Z8"/>
<dbReference type="Pfam" id="PF23559">
    <property type="entry name" value="WHD_DRP"/>
    <property type="match status" value="1"/>
</dbReference>
<feature type="region of interest" description="Disordered" evidence="7">
    <location>
        <begin position="1114"/>
        <end position="1136"/>
    </location>
</feature>
<accession>A0A811Q8Z8</accession>
<keyword evidence="13" id="KW-1185">Reference proteome</keyword>
<dbReference type="EMBL" id="CAJGYO010000009">
    <property type="protein sequence ID" value="CAD6252453.1"/>
    <property type="molecule type" value="Genomic_DNA"/>
</dbReference>
<keyword evidence="2" id="KW-0433">Leucine-rich repeat</keyword>
<dbReference type="CDD" id="cd14798">
    <property type="entry name" value="RX-CC_like"/>
    <property type="match status" value="1"/>
</dbReference>
<evidence type="ECO:0000256" key="6">
    <source>
        <dbReference type="ARBA" id="ARBA00023054"/>
    </source>
</evidence>
<dbReference type="InterPro" id="IPR032675">
    <property type="entry name" value="LRR_dom_sf"/>
</dbReference>
<comment type="similarity">
    <text evidence="1">Belongs to the disease resistance NB-LRR family.</text>
</comment>
<evidence type="ECO:0000259" key="9">
    <source>
        <dbReference type="Pfam" id="PF18052"/>
    </source>
</evidence>
<dbReference type="GO" id="GO:0043531">
    <property type="term" value="F:ADP binding"/>
    <property type="evidence" value="ECO:0007669"/>
    <property type="project" value="InterPro"/>
</dbReference>
<dbReference type="Gene3D" id="3.30.420.10">
    <property type="entry name" value="Ribonuclease H-like superfamily/Ribonuclease H"/>
    <property type="match status" value="2"/>
</dbReference>
<dbReference type="Pfam" id="PF18052">
    <property type="entry name" value="Rx_N"/>
    <property type="match status" value="1"/>
</dbReference>
<keyword evidence="3" id="KW-0677">Repeat</keyword>
<dbReference type="FunFam" id="1.10.10.10:FF:000322">
    <property type="entry name" value="Probable disease resistance protein At1g63360"/>
    <property type="match status" value="1"/>
</dbReference>
<evidence type="ECO:0000313" key="12">
    <source>
        <dbReference type="EMBL" id="CAD6252453.1"/>
    </source>
</evidence>
<gene>
    <name evidence="12" type="ORF">NCGR_LOCUS36105</name>
</gene>
<feature type="domain" description="NB-ARC" evidence="8">
    <location>
        <begin position="200"/>
        <end position="347"/>
    </location>
</feature>
<evidence type="ECO:0000259" key="8">
    <source>
        <dbReference type="Pfam" id="PF00931"/>
    </source>
</evidence>
<evidence type="ECO:0000256" key="1">
    <source>
        <dbReference type="ARBA" id="ARBA00008894"/>
    </source>
</evidence>
<dbReference type="PRINTS" id="PR00364">
    <property type="entry name" value="DISEASERSIST"/>
</dbReference>
<dbReference type="InterPro" id="IPR058922">
    <property type="entry name" value="WHD_DRP"/>
</dbReference>
<evidence type="ECO:0000256" key="3">
    <source>
        <dbReference type="ARBA" id="ARBA00022737"/>
    </source>
</evidence>
<dbReference type="Gene3D" id="1.10.8.430">
    <property type="entry name" value="Helical domain of apoptotic protease-activating factors"/>
    <property type="match status" value="1"/>
</dbReference>
<dbReference type="Gene3D" id="3.80.10.10">
    <property type="entry name" value="Ribonuclease Inhibitor"/>
    <property type="match status" value="1"/>
</dbReference>
<dbReference type="GO" id="GO:0009626">
    <property type="term" value="P:plant-type hypersensitive response"/>
    <property type="evidence" value="ECO:0007669"/>
    <property type="project" value="UniProtKB-ARBA"/>
</dbReference>
<evidence type="ECO:0000313" key="13">
    <source>
        <dbReference type="Proteomes" id="UP000604825"/>
    </source>
</evidence>
<dbReference type="Proteomes" id="UP000604825">
    <property type="component" value="Unassembled WGS sequence"/>
</dbReference>
<evidence type="ECO:0000256" key="4">
    <source>
        <dbReference type="ARBA" id="ARBA00022741"/>
    </source>
</evidence>
<dbReference type="InterPro" id="IPR036388">
    <property type="entry name" value="WH-like_DNA-bd_sf"/>
</dbReference>
<evidence type="ECO:0000256" key="7">
    <source>
        <dbReference type="SAM" id="MobiDB-lite"/>
    </source>
</evidence>
<dbReference type="InterPro" id="IPR041118">
    <property type="entry name" value="Rx_N"/>
</dbReference>
<feature type="domain" description="Disease resistance protein winged helix" evidence="10">
    <location>
        <begin position="441"/>
        <end position="512"/>
    </location>
</feature>
<dbReference type="Gene3D" id="3.40.50.300">
    <property type="entry name" value="P-loop containing nucleotide triphosphate hydrolases"/>
    <property type="match status" value="1"/>
</dbReference>
<evidence type="ECO:0000259" key="10">
    <source>
        <dbReference type="Pfam" id="PF23559"/>
    </source>
</evidence>
<dbReference type="PANTHER" id="PTHR23155">
    <property type="entry name" value="DISEASE RESISTANCE PROTEIN RP"/>
    <property type="match status" value="1"/>
</dbReference>
<protein>
    <recommendedName>
        <fullName evidence="14">AAA+ ATPase domain-containing protein</fullName>
    </recommendedName>
</protein>
<dbReference type="GO" id="GO:0002758">
    <property type="term" value="P:innate immune response-activating signaling pathway"/>
    <property type="evidence" value="ECO:0007669"/>
    <property type="project" value="UniProtKB-ARBA"/>
</dbReference>
<evidence type="ECO:0008006" key="14">
    <source>
        <dbReference type="Google" id="ProtNLM"/>
    </source>
</evidence>
<dbReference type="GO" id="GO:0003676">
    <property type="term" value="F:nucleic acid binding"/>
    <property type="evidence" value="ECO:0007669"/>
    <property type="project" value="InterPro"/>
</dbReference>
<dbReference type="Pfam" id="PF23598">
    <property type="entry name" value="LRR_14"/>
    <property type="match status" value="1"/>
</dbReference>
<dbReference type="Gene3D" id="1.10.10.10">
    <property type="entry name" value="Winged helix-like DNA-binding domain superfamily/Winged helix DNA-binding domain"/>
    <property type="match status" value="1"/>
</dbReference>
<evidence type="ECO:0000256" key="2">
    <source>
        <dbReference type="ARBA" id="ARBA00022614"/>
    </source>
</evidence>
<dbReference type="Gene3D" id="1.20.5.4130">
    <property type="match status" value="1"/>
</dbReference>
<dbReference type="InterPro" id="IPR012337">
    <property type="entry name" value="RNaseH-like_sf"/>
</dbReference>
<dbReference type="SUPFAM" id="SSF52540">
    <property type="entry name" value="P-loop containing nucleoside triphosphate hydrolases"/>
    <property type="match status" value="1"/>
</dbReference>
<dbReference type="InterPro" id="IPR036397">
    <property type="entry name" value="RNaseH_sf"/>
</dbReference>
<feature type="domain" description="Disease resistance R13L4/SHOC-2-like LRR" evidence="11">
    <location>
        <begin position="561"/>
        <end position="982"/>
    </location>
</feature>
<keyword evidence="5" id="KW-0611">Plant defense</keyword>
<dbReference type="OrthoDB" id="688442at2759"/>
<evidence type="ECO:0000256" key="5">
    <source>
        <dbReference type="ARBA" id="ARBA00022821"/>
    </source>
</evidence>
<organism evidence="12 13">
    <name type="scientific">Miscanthus lutarioriparius</name>
    <dbReference type="NCBI Taxonomy" id="422564"/>
    <lineage>
        <taxon>Eukaryota</taxon>
        <taxon>Viridiplantae</taxon>
        <taxon>Streptophyta</taxon>
        <taxon>Embryophyta</taxon>
        <taxon>Tracheophyta</taxon>
        <taxon>Spermatophyta</taxon>
        <taxon>Magnoliopsida</taxon>
        <taxon>Liliopsida</taxon>
        <taxon>Poales</taxon>
        <taxon>Poaceae</taxon>
        <taxon>PACMAD clade</taxon>
        <taxon>Panicoideae</taxon>
        <taxon>Andropogonodae</taxon>
        <taxon>Andropogoneae</taxon>
        <taxon>Saccharinae</taxon>
        <taxon>Miscanthus</taxon>
    </lineage>
</organism>
<sequence>MDLVAGAVGSILTKLGELLHGEYKLQKGLPEQIEYLKNELESAHTALCKVGETPPEHLDRQVRLWAGDVREASYDMEDILDAFLVDVVEGAAPAETKSKKGLLKRLKKMAKLLKESKARHDIASAIEDMKKRLQEVWDRRERYSIPVAVPAPATKLDPRLVDMHKEAAQIIGIERTRAELIAMLQSSTHGHGDAGASSSSNRTKIVSVVGAGGLGKTTLAKAVYDELSPGPGYDCRAFVSVGRNPDLVQVFTSIFFRLDQKMYQAIRGVKDLQLLIGELREFLENKRYFIVIDDVWDINSWQAIGSALHRNNNGSRVVKTTRNLEVACGDEVYKLGPLSHDNSKKLFYMRLYGGEDKCPAHHPEEASQKILDKCGGVPLAIITMASLLVGKSREDWFQVCSSPGVYRGRENKQVDDTVWILSLSYYDLPSHLKTCLLYLSVYPEDYEIEKDSLIWKWVAEGFIEKKTGTSLFQRGEEYLHQLINRNMIQGVESEEEGIIHCCCVHDMVLDLIRGLAGEENFITISNEDGVTSSRHKVRRIAHQNRILLDQSHPDGHRDMTQLRSLVAHGCDICGLVLHPSFKLLRVLALERCTSSKNDEYDRRWLEHLGKLVHLRYLGLRGTKVRELPEAIGALKLLQTLDLECIRGHGMQVQLPSSVSLLTRLVCIRCDDHTKVPDGFLLKVTSLEELRISVCMLSIESKRQFLKELGNPSLLRVLHVFGIGGLDESAQAELLKSLGNLQELQHLHVHGFEFHESSPASTEWDKVVLSEHLRHLLIQNIWFPCVPSFIDSTLLPNLCYLWLYVRHMDEAGLRALGGLPELRFLHIHDLWMASHKQATVVNIAAHDVFFPKLEGLWLDGWMVQLETNGDSTSASLSIWRGGQDAGMVFDSKVEDGGCSSRVAPAPVAVMPNLHDLWFTVPVRAFYKDGHATCDNNLGLDLECLPSLRYVEACLDCEDAFPDDVDKAEAELRRQAQLHPNSSALIFNLFKDDEDMMARPIHSDDEEDEVTDEDVSEALLYDTAEEEVSAASLSGRKMKMSTPAYMVHRPLRPELLSKSLAEYNYATTEANVDVLKFIQIGLTFSDEQATQPMIEPDDRCRPCAWQFNFRGSRDRRRGCGPHRAAPPQWDRLHPPRHRGSRSTTLCRAWVTFDGRNGVGNLLKLLTNGSLPDTMSGFSDLVNIYFPSMYDIKHLMKFCGVADSGPDDLANIILDVKFRSNLPQGRL</sequence>